<gene>
    <name evidence="1" type="ORF">TVAG_420800</name>
</gene>
<proteinExistence type="predicted"/>
<organism evidence="1 2">
    <name type="scientific">Trichomonas vaginalis (strain ATCC PRA-98 / G3)</name>
    <dbReference type="NCBI Taxonomy" id="412133"/>
    <lineage>
        <taxon>Eukaryota</taxon>
        <taxon>Metamonada</taxon>
        <taxon>Parabasalia</taxon>
        <taxon>Trichomonadida</taxon>
        <taxon>Trichomonadidae</taxon>
        <taxon>Trichomonas</taxon>
    </lineage>
</organism>
<dbReference type="Proteomes" id="UP000001542">
    <property type="component" value="Unassembled WGS sequence"/>
</dbReference>
<evidence type="ECO:0000313" key="1">
    <source>
        <dbReference type="EMBL" id="EAX88733.1"/>
    </source>
</evidence>
<reference evidence="1" key="2">
    <citation type="journal article" date="2007" name="Science">
        <title>Draft genome sequence of the sexually transmitted pathogen Trichomonas vaginalis.</title>
        <authorList>
            <person name="Carlton J.M."/>
            <person name="Hirt R.P."/>
            <person name="Silva J.C."/>
            <person name="Delcher A.L."/>
            <person name="Schatz M."/>
            <person name="Zhao Q."/>
            <person name="Wortman J.R."/>
            <person name="Bidwell S.L."/>
            <person name="Alsmark U.C.M."/>
            <person name="Besteiro S."/>
            <person name="Sicheritz-Ponten T."/>
            <person name="Noel C.J."/>
            <person name="Dacks J.B."/>
            <person name="Foster P.G."/>
            <person name="Simillion C."/>
            <person name="Van de Peer Y."/>
            <person name="Miranda-Saavedra D."/>
            <person name="Barton G.J."/>
            <person name="Westrop G.D."/>
            <person name="Mueller S."/>
            <person name="Dessi D."/>
            <person name="Fiori P.L."/>
            <person name="Ren Q."/>
            <person name="Paulsen I."/>
            <person name="Zhang H."/>
            <person name="Bastida-Corcuera F.D."/>
            <person name="Simoes-Barbosa A."/>
            <person name="Brown M.T."/>
            <person name="Hayes R.D."/>
            <person name="Mukherjee M."/>
            <person name="Okumura C.Y."/>
            <person name="Schneider R."/>
            <person name="Smith A.J."/>
            <person name="Vanacova S."/>
            <person name="Villalvazo M."/>
            <person name="Haas B.J."/>
            <person name="Pertea M."/>
            <person name="Feldblyum T.V."/>
            <person name="Utterback T.R."/>
            <person name="Shu C.L."/>
            <person name="Osoegawa K."/>
            <person name="de Jong P.J."/>
            <person name="Hrdy I."/>
            <person name="Horvathova L."/>
            <person name="Zubacova Z."/>
            <person name="Dolezal P."/>
            <person name="Malik S.B."/>
            <person name="Logsdon J.M. Jr."/>
            <person name="Henze K."/>
            <person name="Gupta A."/>
            <person name="Wang C.C."/>
            <person name="Dunne R.L."/>
            <person name="Upcroft J.A."/>
            <person name="Upcroft P."/>
            <person name="White O."/>
            <person name="Salzberg S.L."/>
            <person name="Tang P."/>
            <person name="Chiu C.-H."/>
            <person name="Lee Y.-S."/>
            <person name="Embley T.M."/>
            <person name="Coombs G.H."/>
            <person name="Mottram J.C."/>
            <person name="Tachezy J."/>
            <person name="Fraser-Liggett C.M."/>
            <person name="Johnson P.J."/>
        </authorList>
    </citation>
    <scope>NUCLEOTIDE SEQUENCE [LARGE SCALE GENOMIC DNA]</scope>
    <source>
        <strain evidence="1">G3</strain>
    </source>
</reference>
<accession>A2G285</accession>
<dbReference type="KEGG" id="tva:4746392"/>
<name>A2G285_TRIV3</name>
<dbReference type="RefSeq" id="XP_001301663.1">
    <property type="nucleotide sequence ID" value="XM_001301662.1"/>
</dbReference>
<sequence>MTFLKYFLSKSARDNFCIGQSEDVFYVCFETSVVIDEDEYFLTGYNNHRLNTSGFKIETTISDNKLHFNYKSSFLDEKFFILKNKVLNFSNNITAEKTYISEDKNLIIKYQNTCFSIDLTKFSTISNNPVSFFYQDAISENYNDIILYMPKITFPKSNQLQFDQKVVENRKLSEIIDDSQIKLSITLKPLHKYKINFPTSIKIGGSITHNSEYVDLHYSIKDYSIPFQSRVIMNKKVDQDFFYRLPLFANLSESINKVQEISIFGEDEQNIRSETQKFSFILIFPEVECTVDHEDVQFKIAKEKYLWLSFLVDV</sequence>
<evidence type="ECO:0000313" key="2">
    <source>
        <dbReference type="Proteomes" id="UP000001542"/>
    </source>
</evidence>
<dbReference type="EMBL" id="DS114273">
    <property type="protein sequence ID" value="EAX88733.1"/>
    <property type="molecule type" value="Genomic_DNA"/>
</dbReference>
<dbReference type="InParanoid" id="A2G285"/>
<dbReference type="AlphaFoldDB" id="A2G285"/>
<keyword evidence="2" id="KW-1185">Reference proteome</keyword>
<dbReference type="VEuPathDB" id="TrichDB:TVAG_420800"/>
<reference evidence="1" key="1">
    <citation type="submission" date="2006-10" db="EMBL/GenBank/DDBJ databases">
        <authorList>
            <person name="Amadeo P."/>
            <person name="Zhao Q."/>
            <person name="Wortman J."/>
            <person name="Fraser-Liggett C."/>
            <person name="Carlton J."/>
        </authorList>
    </citation>
    <scope>NUCLEOTIDE SEQUENCE</scope>
    <source>
        <strain evidence="1">G3</strain>
    </source>
</reference>
<dbReference type="VEuPathDB" id="TrichDB:TVAGG3_1071190"/>
<protein>
    <submittedName>
        <fullName evidence="1">Uncharacterized protein</fullName>
    </submittedName>
</protein>